<keyword evidence="7" id="KW-0645">Protease</keyword>
<keyword evidence="10" id="KW-0378">Hydrolase</keyword>
<evidence type="ECO:0000256" key="2">
    <source>
        <dbReference type="ARBA" id="ARBA00003091"/>
    </source>
</evidence>
<dbReference type="OrthoDB" id="3626597at2759"/>
<evidence type="ECO:0000256" key="3">
    <source>
        <dbReference type="ARBA" id="ARBA00004613"/>
    </source>
</evidence>
<dbReference type="GO" id="GO:0005576">
    <property type="term" value="C:extracellular region"/>
    <property type="evidence" value="ECO:0007669"/>
    <property type="project" value="UniProtKB-SubCell"/>
</dbReference>
<name>A0A6G1IGU8_9PLEO</name>
<comment type="similarity">
    <text evidence="4 17">Belongs to the peptidase M14 family.</text>
</comment>
<sequence>MKLLAISLAALGLASAAAVTKRANYDNYKVYRVDVGEDSSKLSSIISKLQLSTWKGKPETSSVVDVVVPPASILDFEAGVNGLSTKVLHENLGASIAEEETFGVYASVDAAAAPNATWFNSYHSIADHFQWLKDLAAAYPSNAEIFVAGKSLEGRDIQGIHIWGSGGKGSQKGVVWHGTVHAREWITTMTVEYAAYQLLTSTNADDKAFKDKYDFYIIPIVNPDGFAYTQSSDRLWRKNRQTVSTSTCLGRDINRNWPNHWDQRGGASTSPCAEDYKGLAAGDAVENKVLKAHLDGIAAGKGVQLYMDIHSYSQLWMYPYGYTCTGTVPNSATYASLSRGAIAAVKAVHGTTFTQGPICSTIYQVSGSSVDYAAENAMATYSMTVELRDTGNYGFVLPANQILPSGEETWAGLAYLLKNM</sequence>
<dbReference type="PROSITE" id="PS52035">
    <property type="entry name" value="PEPTIDASE_M14"/>
    <property type="match status" value="1"/>
</dbReference>
<comment type="cofactor">
    <cofactor evidence="1">
        <name>Zn(2+)</name>
        <dbReference type="ChEBI" id="CHEBI:29105"/>
    </cofactor>
</comment>
<protein>
    <recommendedName>
        <fullName evidence="16">Carboxypeptidase M14A</fullName>
    </recommendedName>
</protein>
<dbReference type="PANTHER" id="PTHR11705:SF143">
    <property type="entry name" value="SLL0236 PROTEIN"/>
    <property type="match status" value="1"/>
</dbReference>
<dbReference type="InterPro" id="IPR000834">
    <property type="entry name" value="Peptidase_M14"/>
</dbReference>
<evidence type="ECO:0000256" key="5">
    <source>
        <dbReference type="ARBA" id="ARBA00022525"/>
    </source>
</evidence>
<evidence type="ECO:0000256" key="16">
    <source>
        <dbReference type="ARBA" id="ARBA00081330"/>
    </source>
</evidence>
<dbReference type="InterPro" id="IPR057247">
    <property type="entry name" value="CARBOXYPEPT_ZN_2"/>
</dbReference>
<keyword evidence="12" id="KW-0843">Virulence</keyword>
<keyword evidence="8" id="KW-0479">Metal-binding</keyword>
<dbReference type="Gene3D" id="3.30.70.340">
    <property type="entry name" value="Metallocarboxypeptidase-like"/>
    <property type="match status" value="1"/>
</dbReference>
<keyword evidence="14" id="KW-0865">Zymogen</keyword>
<dbReference type="AlphaFoldDB" id="A0A6G1IGU8"/>
<evidence type="ECO:0000256" key="13">
    <source>
        <dbReference type="ARBA" id="ARBA00023049"/>
    </source>
</evidence>
<proteinExistence type="inferred from homology"/>
<dbReference type="GO" id="GO:0006508">
    <property type="term" value="P:proteolysis"/>
    <property type="evidence" value="ECO:0007669"/>
    <property type="project" value="UniProtKB-KW"/>
</dbReference>
<evidence type="ECO:0000256" key="1">
    <source>
        <dbReference type="ARBA" id="ARBA00001947"/>
    </source>
</evidence>
<comment type="function">
    <text evidence="2">Extracellular metalloprotease that contributes to pathogenicity.</text>
</comment>
<evidence type="ECO:0000259" key="19">
    <source>
        <dbReference type="PROSITE" id="PS52035"/>
    </source>
</evidence>
<dbReference type="Gene3D" id="3.40.630.10">
    <property type="entry name" value="Zn peptidases"/>
    <property type="match status" value="1"/>
</dbReference>
<keyword evidence="13" id="KW-0482">Metalloprotease</keyword>
<evidence type="ECO:0000256" key="17">
    <source>
        <dbReference type="PROSITE-ProRule" id="PRU01379"/>
    </source>
</evidence>
<keyword evidence="21" id="KW-1185">Reference proteome</keyword>
<keyword evidence="9 18" id="KW-0732">Signal</keyword>
<dbReference type="Pfam" id="PF02244">
    <property type="entry name" value="Propep_M14"/>
    <property type="match status" value="1"/>
</dbReference>
<evidence type="ECO:0000256" key="10">
    <source>
        <dbReference type="ARBA" id="ARBA00022801"/>
    </source>
</evidence>
<comment type="subcellular location">
    <subcellularLocation>
        <location evidence="3">Secreted</location>
    </subcellularLocation>
</comment>
<dbReference type="SUPFAM" id="SSF53187">
    <property type="entry name" value="Zn-dependent exopeptidases"/>
    <property type="match status" value="1"/>
</dbReference>
<evidence type="ECO:0000256" key="12">
    <source>
        <dbReference type="ARBA" id="ARBA00023026"/>
    </source>
</evidence>
<evidence type="ECO:0000313" key="21">
    <source>
        <dbReference type="Proteomes" id="UP000799291"/>
    </source>
</evidence>
<dbReference type="InterPro" id="IPR036990">
    <property type="entry name" value="M14A-like_propep"/>
</dbReference>
<gene>
    <name evidence="20" type="ORF">K458DRAFT_481365</name>
</gene>
<accession>A0A6G1IGU8</accession>
<dbReference type="FunFam" id="3.40.630.10:FF:000040">
    <property type="entry name" value="zinc carboxypeptidase"/>
    <property type="match status" value="1"/>
</dbReference>
<evidence type="ECO:0000256" key="6">
    <source>
        <dbReference type="ARBA" id="ARBA00022645"/>
    </source>
</evidence>
<keyword evidence="11" id="KW-0862">Zinc</keyword>
<dbReference type="Proteomes" id="UP000799291">
    <property type="component" value="Unassembled WGS sequence"/>
</dbReference>
<dbReference type="Pfam" id="PF00246">
    <property type="entry name" value="Peptidase_M14"/>
    <property type="match status" value="1"/>
</dbReference>
<keyword evidence="15" id="KW-1015">Disulfide bond</keyword>
<evidence type="ECO:0000256" key="18">
    <source>
        <dbReference type="SAM" id="SignalP"/>
    </source>
</evidence>
<dbReference type="SMART" id="SM00631">
    <property type="entry name" value="Zn_pept"/>
    <property type="match status" value="1"/>
</dbReference>
<keyword evidence="5" id="KW-0964">Secreted</keyword>
<feature type="signal peptide" evidence="18">
    <location>
        <begin position="1"/>
        <end position="16"/>
    </location>
</feature>
<evidence type="ECO:0000256" key="11">
    <source>
        <dbReference type="ARBA" id="ARBA00022833"/>
    </source>
</evidence>
<evidence type="ECO:0000256" key="8">
    <source>
        <dbReference type="ARBA" id="ARBA00022723"/>
    </source>
</evidence>
<dbReference type="SUPFAM" id="SSF54897">
    <property type="entry name" value="Protease propeptides/inhibitors"/>
    <property type="match status" value="1"/>
</dbReference>
<dbReference type="GO" id="GO:0008270">
    <property type="term" value="F:zinc ion binding"/>
    <property type="evidence" value="ECO:0007669"/>
    <property type="project" value="InterPro"/>
</dbReference>
<organism evidence="20 21">
    <name type="scientific">Lentithecium fluviatile CBS 122367</name>
    <dbReference type="NCBI Taxonomy" id="1168545"/>
    <lineage>
        <taxon>Eukaryota</taxon>
        <taxon>Fungi</taxon>
        <taxon>Dikarya</taxon>
        <taxon>Ascomycota</taxon>
        <taxon>Pezizomycotina</taxon>
        <taxon>Dothideomycetes</taxon>
        <taxon>Pleosporomycetidae</taxon>
        <taxon>Pleosporales</taxon>
        <taxon>Massarineae</taxon>
        <taxon>Lentitheciaceae</taxon>
        <taxon>Lentithecium</taxon>
    </lineage>
</organism>
<dbReference type="EMBL" id="MU005622">
    <property type="protein sequence ID" value="KAF2677457.1"/>
    <property type="molecule type" value="Genomic_DNA"/>
</dbReference>
<dbReference type="CDD" id="cd03860">
    <property type="entry name" value="M14_CP_A-B_like"/>
    <property type="match status" value="1"/>
</dbReference>
<dbReference type="PROSITE" id="PS00133">
    <property type="entry name" value="CARBOXYPEPT_ZN_2"/>
    <property type="match status" value="1"/>
</dbReference>
<dbReference type="InterPro" id="IPR003146">
    <property type="entry name" value="M14A_act_pep"/>
</dbReference>
<dbReference type="PANTHER" id="PTHR11705">
    <property type="entry name" value="PROTEASE FAMILY M14 CARBOXYPEPTIDASE A,B"/>
    <property type="match status" value="1"/>
</dbReference>
<evidence type="ECO:0000256" key="14">
    <source>
        <dbReference type="ARBA" id="ARBA00023145"/>
    </source>
</evidence>
<evidence type="ECO:0000256" key="9">
    <source>
        <dbReference type="ARBA" id="ARBA00022729"/>
    </source>
</evidence>
<evidence type="ECO:0000256" key="7">
    <source>
        <dbReference type="ARBA" id="ARBA00022670"/>
    </source>
</evidence>
<dbReference type="PRINTS" id="PR00765">
    <property type="entry name" value="CRBOXYPTASEA"/>
</dbReference>
<feature type="domain" description="Peptidase M14" evidence="19">
    <location>
        <begin position="121"/>
        <end position="420"/>
    </location>
</feature>
<feature type="chain" id="PRO_5026009749" description="Carboxypeptidase M14A" evidence="18">
    <location>
        <begin position="17"/>
        <end position="420"/>
    </location>
</feature>
<evidence type="ECO:0000313" key="20">
    <source>
        <dbReference type="EMBL" id="KAF2677457.1"/>
    </source>
</evidence>
<reference evidence="20" key="1">
    <citation type="journal article" date="2020" name="Stud. Mycol.">
        <title>101 Dothideomycetes genomes: a test case for predicting lifestyles and emergence of pathogens.</title>
        <authorList>
            <person name="Haridas S."/>
            <person name="Albert R."/>
            <person name="Binder M."/>
            <person name="Bloem J."/>
            <person name="Labutti K."/>
            <person name="Salamov A."/>
            <person name="Andreopoulos B."/>
            <person name="Baker S."/>
            <person name="Barry K."/>
            <person name="Bills G."/>
            <person name="Bluhm B."/>
            <person name="Cannon C."/>
            <person name="Castanera R."/>
            <person name="Culley D."/>
            <person name="Daum C."/>
            <person name="Ezra D."/>
            <person name="Gonzalez J."/>
            <person name="Henrissat B."/>
            <person name="Kuo A."/>
            <person name="Liang C."/>
            <person name="Lipzen A."/>
            <person name="Lutzoni F."/>
            <person name="Magnuson J."/>
            <person name="Mondo S."/>
            <person name="Nolan M."/>
            <person name="Ohm R."/>
            <person name="Pangilinan J."/>
            <person name="Park H.-J."/>
            <person name="Ramirez L."/>
            <person name="Alfaro M."/>
            <person name="Sun H."/>
            <person name="Tritt A."/>
            <person name="Yoshinaga Y."/>
            <person name="Zwiers L.-H."/>
            <person name="Turgeon B."/>
            <person name="Goodwin S."/>
            <person name="Spatafora J."/>
            <person name="Crous P."/>
            <person name="Grigoriev I."/>
        </authorList>
    </citation>
    <scope>NUCLEOTIDE SEQUENCE</scope>
    <source>
        <strain evidence="20">CBS 122367</strain>
    </source>
</reference>
<keyword evidence="6 20" id="KW-0121">Carboxypeptidase</keyword>
<evidence type="ECO:0000256" key="15">
    <source>
        <dbReference type="ARBA" id="ARBA00023157"/>
    </source>
</evidence>
<dbReference type="GO" id="GO:0004181">
    <property type="term" value="F:metallocarboxypeptidase activity"/>
    <property type="evidence" value="ECO:0007669"/>
    <property type="project" value="InterPro"/>
</dbReference>
<feature type="active site" description="Proton donor/acceptor" evidence="17">
    <location>
        <position position="386"/>
    </location>
</feature>
<evidence type="ECO:0000256" key="4">
    <source>
        <dbReference type="ARBA" id="ARBA00005988"/>
    </source>
</evidence>